<dbReference type="EMBL" id="MU003802">
    <property type="protein sequence ID" value="KAF2720143.1"/>
    <property type="molecule type" value="Genomic_DNA"/>
</dbReference>
<organism evidence="1 2">
    <name type="scientific">Polychaeton citri CBS 116435</name>
    <dbReference type="NCBI Taxonomy" id="1314669"/>
    <lineage>
        <taxon>Eukaryota</taxon>
        <taxon>Fungi</taxon>
        <taxon>Dikarya</taxon>
        <taxon>Ascomycota</taxon>
        <taxon>Pezizomycotina</taxon>
        <taxon>Dothideomycetes</taxon>
        <taxon>Dothideomycetidae</taxon>
        <taxon>Capnodiales</taxon>
        <taxon>Capnodiaceae</taxon>
        <taxon>Polychaeton</taxon>
    </lineage>
</organism>
<protein>
    <submittedName>
        <fullName evidence="1">Uncharacterized protein</fullName>
    </submittedName>
</protein>
<evidence type="ECO:0000313" key="2">
    <source>
        <dbReference type="Proteomes" id="UP000799441"/>
    </source>
</evidence>
<dbReference type="Proteomes" id="UP000799441">
    <property type="component" value="Unassembled WGS sequence"/>
</dbReference>
<name>A0A9P4Q6D7_9PEZI</name>
<gene>
    <name evidence="1" type="ORF">K431DRAFT_295359</name>
</gene>
<dbReference type="AlphaFoldDB" id="A0A9P4Q6D7"/>
<reference evidence="1" key="1">
    <citation type="journal article" date="2020" name="Stud. Mycol.">
        <title>101 Dothideomycetes genomes: a test case for predicting lifestyles and emergence of pathogens.</title>
        <authorList>
            <person name="Haridas S."/>
            <person name="Albert R."/>
            <person name="Binder M."/>
            <person name="Bloem J."/>
            <person name="Labutti K."/>
            <person name="Salamov A."/>
            <person name="Andreopoulos B."/>
            <person name="Baker S."/>
            <person name="Barry K."/>
            <person name="Bills G."/>
            <person name="Bluhm B."/>
            <person name="Cannon C."/>
            <person name="Castanera R."/>
            <person name="Culley D."/>
            <person name="Daum C."/>
            <person name="Ezra D."/>
            <person name="Gonzalez J."/>
            <person name="Henrissat B."/>
            <person name="Kuo A."/>
            <person name="Liang C."/>
            <person name="Lipzen A."/>
            <person name="Lutzoni F."/>
            <person name="Magnuson J."/>
            <person name="Mondo S."/>
            <person name="Nolan M."/>
            <person name="Ohm R."/>
            <person name="Pangilinan J."/>
            <person name="Park H.-J."/>
            <person name="Ramirez L."/>
            <person name="Alfaro M."/>
            <person name="Sun H."/>
            <person name="Tritt A."/>
            <person name="Yoshinaga Y."/>
            <person name="Zwiers L.-H."/>
            <person name="Turgeon B."/>
            <person name="Goodwin S."/>
            <person name="Spatafora J."/>
            <person name="Crous P."/>
            <person name="Grigoriev I."/>
        </authorList>
    </citation>
    <scope>NUCLEOTIDE SEQUENCE</scope>
    <source>
        <strain evidence="1">CBS 116435</strain>
    </source>
</reference>
<evidence type="ECO:0000313" key="1">
    <source>
        <dbReference type="EMBL" id="KAF2720143.1"/>
    </source>
</evidence>
<comment type="caution">
    <text evidence="1">The sequence shown here is derived from an EMBL/GenBank/DDBJ whole genome shotgun (WGS) entry which is preliminary data.</text>
</comment>
<proteinExistence type="predicted"/>
<sequence length="182" mass="20004">MHATQLTSGRGMRKSRRNTCNLRDYDRVLSSSRGGNYNGDKLGELAGQSWLRAMSTYLQIAHVANRALLDQQLCDLLPSAFSHFASDGCYKSATIELYDRRTGKAVLALDMIDGTACQLQNAGVMQTNTTTGACIQARWGERADEGLCAFSIKQIFSGGYGLHSSWLRGVEDRTHGYLRGNS</sequence>
<keyword evidence="2" id="KW-1185">Reference proteome</keyword>
<accession>A0A9P4Q6D7</accession>